<evidence type="ECO:0000313" key="4">
    <source>
        <dbReference type="Proteomes" id="UP000585614"/>
    </source>
</evidence>
<name>A0A7J7TYP0_RHIFE</name>
<evidence type="ECO:0000256" key="1">
    <source>
        <dbReference type="SAM" id="MobiDB-lite"/>
    </source>
</evidence>
<organism evidence="3 4">
    <name type="scientific">Rhinolophus ferrumequinum</name>
    <name type="common">Greater horseshoe bat</name>
    <dbReference type="NCBI Taxonomy" id="59479"/>
    <lineage>
        <taxon>Eukaryota</taxon>
        <taxon>Metazoa</taxon>
        <taxon>Chordata</taxon>
        <taxon>Craniata</taxon>
        <taxon>Vertebrata</taxon>
        <taxon>Euteleostomi</taxon>
        <taxon>Mammalia</taxon>
        <taxon>Eutheria</taxon>
        <taxon>Laurasiatheria</taxon>
        <taxon>Chiroptera</taxon>
        <taxon>Yinpterochiroptera</taxon>
        <taxon>Rhinolophoidea</taxon>
        <taxon>Rhinolophidae</taxon>
        <taxon>Rhinolophinae</taxon>
        <taxon>Rhinolophus</taxon>
    </lineage>
</organism>
<sequence length="258" mass="27749">MSMIMLCLLCAVAMMVQTASAAPVGNMKPAENEELTLLFHGALQLGQALNSAYRSTEARLMEARHSVDLYGRALGLLGQEVSQGWDAAQELRTSLLEIQTEEDALKLQGEATAHALGEVAQGQQVLQDSMQQLEVQLRGAWLGHARQEFEALKAYADEQSHIVWALTGHVQRQRQEMEAQEYRLRQIQESSAPSLSPPGGTEDQPCTKGRFHAHAAPARGGDACPLGLARPRGPASGHEAETEAGGDAGRGHGPVEEG</sequence>
<accession>A0A7J7TYP0</accession>
<dbReference type="Proteomes" id="UP000585614">
    <property type="component" value="Unassembled WGS sequence"/>
</dbReference>
<feature type="signal peptide" evidence="2">
    <location>
        <begin position="1"/>
        <end position="21"/>
    </location>
</feature>
<dbReference type="InterPro" id="IPR026614">
    <property type="entry name" value="ANGPTL8"/>
</dbReference>
<reference evidence="3 4" key="1">
    <citation type="journal article" date="2020" name="Nature">
        <title>Six reference-quality genomes reveal evolution of bat adaptations.</title>
        <authorList>
            <person name="Jebb D."/>
            <person name="Huang Z."/>
            <person name="Pippel M."/>
            <person name="Hughes G.M."/>
            <person name="Lavrichenko K."/>
            <person name="Devanna P."/>
            <person name="Winkler S."/>
            <person name="Jermiin L.S."/>
            <person name="Skirmuntt E.C."/>
            <person name="Katzourakis A."/>
            <person name="Burkitt-Gray L."/>
            <person name="Ray D.A."/>
            <person name="Sullivan K.A.M."/>
            <person name="Roscito J.G."/>
            <person name="Kirilenko B.M."/>
            <person name="Davalos L.M."/>
            <person name="Corthals A.P."/>
            <person name="Power M.L."/>
            <person name="Jones G."/>
            <person name="Ransome R.D."/>
            <person name="Dechmann D.K.N."/>
            <person name="Locatelli A.G."/>
            <person name="Puechmaille S.J."/>
            <person name="Fedrigo O."/>
            <person name="Jarvis E.D."/>
            <person name="Hiller M."/>
            <person name="Vernes S.C."/>
            <person name="Myers E.W."/>
            <person name="Teeling E.C."/>
        </authorList>
    </citation>
    <scope>NUCLEOTIDE SEQUENCE [LARGE SCALE GENOMIC DNA]</scope>
    <source>
        <strain evidence="3">MRhiFer1</strain>
        <tissue evidence="3">Lung</tissue>
    </source>
</reference>
<evidence type="ECO:0000313" key="3">
    <source>
        <dbReference type="EMBL" id="KAF6305703.1"/>
    </source>
</evidence>
<protein>
    <submittedName>
        <fullName evidence="3">Angiopoietin like 8</fullName>
    </submittedName>
</protein>
<dbReference type="AlphaFoldDB" id="A0A7J7TYP0"/>
<dbReference type="GO" id="GO:0019216">
    <property type="term" value="P:regulation of lipid metabolic process"/>
    <property type="evidence" value="ECO:0007669"/>
    <property type="project" value="InterPro"/>
</dbReference>
<feature type="compositionally biased region" description="Basic and acidic residues" evidence="1">
    <location>
        <begin position="249"/>
        <end position="258"/>
    </location>
</feature>
<dbReference type="OrthoDB" id="8951891at2759"/>
<dbReference type="GO" id="GO:0005576">
    <property type="term" value="C:extracellular region"/>
    <property type="evidence" value="ECO:0007669"/>
    <property type="project" value="TreeGrafter"/>
</dbReference>
<dbReference type="GO" id="GO:0070328">
    <property type="term" value="P:triglyceride homeostasis"/>
    <property type="evidence" value="ECO:0007669"/>
    <property type="project" value="InterPro"/>
</dbReference>
<evidence type="ECO:0000256" key="2">
    <source>
        <dbReference type="SAM" id="SignalP"/>
    </source>
</evidence>
<gene>
    <name evidence="3" type="ORF">mRhiFer1_000673</name>
</gene>
<comment type="caution">
    <text evidence="3">The sequence shown here is derived from an EMBL/GenBank/DDBJ whole genome shotgun (WGS) entry which is preliminary data.</text>
</comment>
<dbReference type="PANTHER" id="PTHR21463:SF0">
    <property type="entry name" value="ANGIOPOIETIN-LIKE PROTEIN 8"/>
    <property type="match status" value="1"/>
</dbReference>
<dbReference type="EMBL" id="JACAGC010000017">
    <property type="protein sequence ID" value="KAF6305703.1"/>
    <property type="molecule type" value="Genomic_DNA"/>
</dbReference>
<keyword evidence="2" id="KW-0732">Signal</keyword>
<feature type="region of interest" description="Disordered" evidence="1">
    <location>
        <begin position="188"/>
        <end position="258"/>
    </location>
</feature>
<dbReference type="PANTHER" id="PTHR21463">
    <property type="entry name" value="ANGIOPOIETIN-LIKE PROTEIN 8"/>
    <property type="match status" value="1"/>
</dbReference>
<proteinExistence type="predicted"/>
<feature type="chain" id="PRO_5029877805" evidence="2">
    <location>
        <begin position="22"/>
        <end position="258"/>
    </location>
</feature>